<keyword evidence="3" id="KW-1185">Reference proteome</keyword>
<dbReference type="InterPro" id="IPR000182">
    <property type="entry name" value="GNAT_dom"/>
</dbReference>
<dbReference type="OrthoDB" id="9795206at2"/>
<evidence type="ECO:0000259" key="1">
    <source>
        <dbReference type="PROSITE" id="PS51186"/>
    </source>
</evidence>
<dbReference type="Pfam" id="PF13302">
    <property type="entry name" value="Acetyltransf_3"/>
    <property type="match status" value="1"/>
</dbReference>
<protein>
    <submittedName>
        <fullName evidence="2">Protein N-acetyltransferase, RimJ/RimL family</fullName>
    </submittedName>
</protein>
<dbReference type="PROSITE" id="PS51186">
    <property type="entry name" value="GNAT"/>
    <property type="match status" value="1"/>
</dbReference>
<dbReference type="CDD" id="cd04301">
    <property type="entry name" value="NAT_SF"/>
    <property type="match status" value="1"/>
</dbReference>
<feature type="domain" description="N-acetyltransferase" evidence="1">
    <location>
        <begin position="10"/>
        <end position="171"/>
    </location>
</feature>
<dbReference type="Gene3D" id="3.40.630.30">
    <property type="match status" value="1"/>
</dbReference>
<organism evidence="2 3">
    <name type="scientific">Aliicoccus persicus</name>
    <dbReference type="NCBI Taxonomy" id="930138"/>
    <lineage>
        <taxon>Bacteria</taxon>
        <taxon>Bacillati</taxon>
        <taxon>Bacillota</taxon>
        <taxon>Bacilli</taxon>
        <taxon>Bacillales</taxon>
        <taxon>Staphylococcaceae</taxon>
        <taxon>Aliicoccus</taxon>
    </lineage>
</organism>
<dbReference type="AlphaFoldDB" id="A0A662Z8M0"/>
<dbReference type="PANTHER" id="PTHR43415:SF4">
    <property type="entry name" value="N-ACETYLTRANSFERASE DOMAIN-CONTAINING PROTEIN"/>
    <property type="match status" value="1"/>
</dbReference>
<dbReference type="SUPFAM" id="SSF55729">
    <property type="entry name" value="Acyl-CoA N-acyltransferases (Nat)"/>
    <property type="match status" value="1"/>
</dbReference>
<sequence length="181" mass="21625">MLGSLIDDNLEIRKIAEEDLPELWALAFKDKNPEWKKWDAPYYAHEALSYEIFLYKKYDFLNQTSRQAIVLDGEFIGMVTYYYEDEMRKWLEVGILLYEGKNWGKGIGTRALRLWIEHLFNEVNLPRIGLTTWSGNTRMIHVAEKLGMTMEGRMRKVRFYDGEYYDSIRMGVLREEWESIE</sequence>
<evidence type="ECO:0000313" key="2">
    <source>
        <dbReference type="EMBL" id="SEW15426.1"/>
    </source>
</evidence>
<keyword evidence="2" id="KW-0808">Transferase</keyword>
<gene>
    <name evidence="2" type="ORF">SAMN05192557_1868</name>
</gene>
<accession>A0A662Z8M0</accession>
<dbReference type="Proteomes" id="UP000243605">
    <property type="component" value="Unassembled WGS sequence"/>
</dbReference>
<evidence type="ECO:0000313" key="3">
    <source>
        <dbReference type="Proteomes" id="UP000243605"/>
    </source>
</evidence>
<dbReference type="EMBL" id="FOIT01000006">
    <property type="protein sequence ID" value="SEW15426.1"/>
    <property type="molecule type" value="Genomic_DNA"/>
</dbReference>
<dbReference type="GO" id="GO:0016747">
    <property type="term" value="F:acyltransferase activity, transferring groups other than amino-acyl groups"/>
    <property type="evidence" value="ECO:0007669"/>
    <property type="project" value="InterPro"/>
</dbReference>
<dbReference type="PANTHER" id="PTHR43415">
    <property type="entry name" value="SPERMIDINE N(1)-ACETYLTRANSFERASE"/>
    <property type="match status" value="1"/>
</dbReference>
<proteinExistence type="predicted"/>
<dbReference type="InterPro" id="IPR016181">
    <property type="entry name" value="Acyl_CoA_acyltransferase"/>
</dbReference>
<dbReference type="RefSeq" id="WP_091476229.1">
    <property type="nucleotide sequence ID" value="NZ_FOIT01000006.1"/>
</dbReference>
<reference evidence="2 3" key="1">
    <citation type="submission" date="2016-10" db="EMBL/GenBank/DDBJ databases">
        <authorList>
            <person name="Varghese N."/>
            <person name="Submissions S."/>
        </authorList>
    </citation>
    <scope>NUCLEOTIDE SEQUENCE [LARGE SCALE GENOMIC DNA]</scope>
    <source>
        <strain evidence="2 3">IBRC-M10081</strain>
    </source>
</reference>
<name>A0A662Z8M0_9STAP</name>